<organism evidence="7 8">
    <name type="scientific">Paenibacillus lactis 154</name>
    <dbReference type="NCBI Taxonomy" id="743719"/>
    <lineage>
        <taxon>Bacteria</taxon>
        <taxon>Bacillati</taxon>
        <taxon>Bacillota</taxon>
        <taxon>Bacilli</taxon>
        <taxon>Bacillales</taxon>
        <taxon>Paenibacillaceae</taxon>
        <taxon>Paenibacillus</taxon>
    </lineage>
</organism>
<feature type="transmembrane region" description="Helical" evidence="6">
    <location>
        <begin position="121"/>
        <end position="143"/>
    </location>
</feature>
<feature type="transmembrane region" description="Helical" evidence="6">
    <location>
        <begin position="304"/>
        <end position="321"/>
    </location>
</feature>
<dbReference type="GO" id="GO:0005886">
    <property type="term" value="C:plasma membrane"/>
    <property type="evidence" value="ECO:0007669"/>
    <property type="project" value="UniProtKB-SubCell"/>
</dbReference>
<feature type="transmembrane region" description="Helical" evidence="6">
    <location>
        <begin position="76"/>
        <end position="100"/>
    </location>
</feature>
<keyword evidence="5 6" id="KW-0472">Membrane</keyword>
<dbReference type="InterPro" id="IPR014249">
    <property type="entry name" value="Spore_V_B"/>
</dbReference>
<proteinExistence type="predicted"/>
<feature type="transmembrane region" description="Helical" evidence="6">
    <location>
        <begin position="45"/>
        <end position="64"/>
    </location>
</feature>
<evidence type="ECO:0000256" key="2">
    <source>
        <dbReference type="ARBA" id="ARBA00022475"/>
    </source>
</evidence>
<sequence>MGQVGHIHKNNVNLAVHTGKQALKFSLNQGVGWTVNKQSFIKGTLILLAAGILNRILGFIPRIALPRIIGPEGVGIYQLGYPFFIVLVTIITGGIPLAIAKMVAEAEGAGKRDASKQILQVSLMLTLTAGTLFMALSLLLAPWVTGVLLPDERVFQTFISMTPMLIIIAVSSVYRGYFQGKQNMIPSASSSVIETIVRIVCMLWFAHLFMPKGIEYGAAGAMLGTAVGELIGMVALLLQYAGEERRNGKLLPKSPPPDTSGLKESADTTRGILKRLAGIAIPVTGGRMVGSFSYLLETILTNRSLALAGIATTVATAQYGALQGMVIPLLLLPGALTVSLAISLVPSLSEASARNDRVTIHKRMNQSLRLALVSGAPFAVVMYVLAEPLCLLLYDNREVGTMLKIMAPFALFLYVQSPLQAALQALDRPGRALVNTLIGALIKMSLIVYLASNPAFGIKGAVIAILVNSVAVTVLHGFSLSRLIGFRFRWLDYIKTAAVMLIMGASILYGYNHLPFSTQPWLQFLTSVTVGFAVYLAVIFMTRLVTPRDLERVPVVGAWLNRSSRR</sequence>
<evidence type="ECO:0000256" key="1">
    <source>
        <dbReference type="ARBA" id="ARBA00004651"/>
    </source>
</evidence>
<feature type="transmembrane region" description="Helical" evidence="6">
    <location>
        <begin position="433"/>
        <end position="452"/>
    </location>
</feature>
<feature type="transmembrane region" description="Helical" evidence="6">
    <location>
        <begin position="406"/>
        <end position="426"/>
    </location>
</feature>
<dbReference type="AlphaFoldDB" id="G4HPW1"/>
<dbReference type="Pfam" id="PF01943">
    <property type="entry name" value="Polysacc_synt"/>
    <property type="match status" value="1"/>
</dbReference>
<dbReference type="NCBIfam" id="TIGR02900">
    <property type="entry name" value="spore_V_B"/>
    <property type="match status" value="1"/>
</dbReference>
<dbReference type="CDD" id="cd13124">
    <property type="entry name" value="MATE_SpoVB_like"/>
    <property type="match status" value="1"/>
</dbReference>
<evidence type="ECO:0000256" key="6">
    <source>
        <dbReference type="SAM" id="Phobius"/>
    </source>
</evidence>
<feature type="transmembrane region" description="Helical" evidence="6">
    <location>
        <begin position="216"/>
        <end position="238"/>
    </location>
</feature>
<dbReference type="InterPro" id="IPR050833">
    <property type="entry name" value="Poly_Biosynth_Transport"/>
</dbReference>
<dbReference type="PIRSF" id="PIRSF038958">
    <property type="entry name" value="PG_synth_SpoVB"/>
    <property type="match status" value="1"/>
</dbReference>
<evidence type="ECO:0000256" key="4">
    <source>
        <dbReference type="ARBA" id="ARBA00022989"/>
    </source>
</evidence>
<feature type="transmembrane region" description="Helical" evidence="6">
    <location>
        <begin position="490"/>
        <end position="509"/>
    </location>
</feature>
<protein>
    <submittedName>
        <fullName evidence="7">Stage V sporulation protein B</fullName>
    </submittedName>
</protein>
<dbReference type="PANTHER" id="PTHR30250:SF24">
    <property type="entry name" value="STAGE V SPORULATION PROTEIN B"/>
    <property type="match status" value="1"/>
</dbReference>
<feature type="transmembrane region" description="Helical" evidence="6">
    <location>
        <begin position="370"/>
        <end position="394"/>
    </location>
</feature>
<feature type="transmembrane region" description="Helical" evidence="6">
    <location>
        <begin position="458"/>
        <end position="478"/>
    </location>
</feature>
<keyword evidence="4 6" id="KW-1133">Transmembrane helix</keyword>
<feature type="transmembrane region" description="Helical" evidence="6">
    <location>
        <begin position="327"/>
        <end position="349"/>
    </location>
</feature>
<dbReference type="EMBL" id="AGIP01000029">
    <property type="protein sequence ID" value="EHB46508.1"/>
    <property type="molecule type" value="Genomic_DNA"/>
</dbReference>
<evidence type="ECO:0000313" key="7">
    <source>
        <dbReference type="EMBL" id="EHB46508.1"/>
    </source>
</evidence>
<dbReference type="eggNOG" id="COG2244">
    <property type="taxonomic scope" value="Bacteria"/>
</dbReference>
<keyword evidence="3 6" id="KW-0812">Transmembrane</keyword>
<feature type="transmembrane region" description="Helical" evidence="6">
    <location>
        <begin position="521"/>
        <end position="542"/>
    </location>
</feature>
<feature type="transmembrane region" description="Helical" evidence="6">
    <location>
        <begin position="190"/>
        <end position="210"/>
    </location>
</feature>
<gene>
    <name evidence="7" type="ORF">PaelaDRAFT_6022</name>
</gene>
<dbReference type="PATRIC" id="fig|743719.3.peg.6123"/>
<reference evidence="7 8" key="1">
    <citation type="submission" date="2011-09" db="EMBL/GenBank/DDBJ databases">
        <title>The draft genome of Paenibacillus lactis 154.</title>
        <authorList>
            <consortium name="US DOE Joint Genome Institute (JGI-PGF)"/>
            <person name="Lucas S."/>
            <person name="Han J."/>
            <person name="Lapidus A."/>
            <person name="Cheng J.-F."/>
            <person name="Goodwin L."/>
            <person name="Pitluck S."/>
            <person name="Peters L."/>
            <person name="Land M.L."/>
            <person name="Hauser L."/>
            <person name="Siebers A."/>
            <person name="Thelen M."/>
            <person name="Hugenholtz P."/>
            <person name="Allgaier M."/>
            <person name="Woyke T.J."/>
        </authorList>
    </citation>
    <scope>NUCLEOTIDE SEQUENCE [LARGE SCALE GENOMIC DNA]</scope>
    <source>
        <strain evidence="7 8">154</strain>
    </source>
</reference>
<feature type="transmembrane region" description="Helical" evidence="6">
    <location>
        <begin position="155"/>
        <end position="178"/>
    </location>
</feature>
<evidence type="ECO:0000256" key="3">
    <source>
        <dbReference type="ARBA" id="ARBA00022692"/>
    </source>
</evidence>
<accession>G4HPW1</accession>
<dbReference type="InterPro" id="IPR002797">
    <property type="entry name" value="Polysacc_synth"/>
</dbReference>
<dbReference type="Proteomes" id="UP000003891">
    <property type="component" value="Unassembled WGS sequence"/>
</dbReference>
<dbReference type="PANTHER" id="PTHR30250">
    <property type="entry name" value="PST FAMILY PREDICTED COLANIC ACID TRANSPORTER"/>
    <property type="match status" value="1"/>
</dbReference>
<dbReference type="InterPro" id="IPR024923">
    <property type="entry name" value="PG_synth_SpoVB"/>
</dbReference>
<name>G4HPW1_9BACL</name>
<dbReference type="STRING" id="743719.PaelaDRAFT_6022"/>
<comment type="subcellular location">
    <subcellularLocation>
        <location evidence="1">Cell membrane</location>
        <topology evidence="1">Multi-pass membrane protein</topology>
    </subcellularLocation>
</comment>
<evidence type="ECO:0000256" key="5">
    <source>
        <dbReference type="ARBA" id="ARBA00023136"/>
    </source>
</evidence>
<keyword evidence="2" id="KW-1003">Cell membrane</keyword>
<evidence type="ECO:0000313" key="8">
    <source>
        <dbReference type="Proteomes" id="UP000003891"/>
    </source>
</evidence>